<dbReference type="AlphaFoldDB" id="A0A0S2IMH0"/>
<evidence type="ECO:0000313" key="1">
    <source>
        <dbReference type="EMBL" id="ALO24840.1"/>
    </source>
</evidence>
<evidence type="ECO:0000313" key="2">
    <source>
        <dbReference type="Proteomes" id="UP000058857"/>
    </source>
</evidence>
<protein>
    <submittedName>
        <fullName evidence="1">Uncharacterized protein</fullName>
    </submittedName>
</protein>
<gene>
    <name evidence="1" type="ORF">LBBP_00492</name>
</gene>
<accession>A0A0S2IMH0</accession>
<sequence>MFLGQFIGFQMDYCWNTPVEVSYIRGFGTSSKYIFLLILKSILRIRYSFFSIL</sequence>
<proteinExistence type="predicted"/>
<reference evidence="1 2" key="1">
    <citation type="journal article" date="2015" name="PLoS Negl. Trop. Dis.">
        <title>Distribution of Plasmids in Distinct Leptospira Pathogenic Species.</title>
        <authorList>
            <person name="Wang Y."/>
            <person name="Zhuang X."/>
            <person name="Zhong Y."/>
            <person name="Zhang C."/>
            <person name="Zhang Y."/>
            <person name="Zeng L."/>
            <person name="Zhu Y."/>
            <person name="He P."/>
            <person name="Dong K."/>
            <person name="Pal U."/>
            <person name="Guo X."/>
            <person name="Qin J."/>
        </authorList>
    </citation>
    <scope>NUCLEOTIDE SEQUENCE [LARGE SCALE GENOMIC DNA]</scope>
    <source>
        <strain evidence="1 2">56604</strain>
    </source>
</reference>
<dbReference type="PATRIC" id="fig|280505.15.peg.483"/>
<dbReference type="EMBL" id="CP012029">
    <property type="protein sequence ID" value="ALO24840.1"/>
    <property type="molecule type" value="Genomic_DNA"/>
</dbReference>
<organism evidence="1">
    <name type="scientific">Leptospira borgpetersenii serovar Ballum</name>
    <dbReference type="NCBI Taxonomy" id="280505"/>
    <lineage>
        <taxon>Bacteria</taxon>
        <taxon>Pseudomonadati</taxon>
        <taxon>Spirochaetota</taxon>
        <taxon>Spirochaetia</taxon>
        <taxon>Leptospirales</taxon>
        <taxon>Leptospiraceae</taxon>
        <taxon>Leptospira</taxon>
    </lineage>
</organism>
<dbReference type="Proteomes" id="UP000058857">
    <property type="component" value="Chromosome 1"/>
</dbReference>
<name>A0A0S2IMH0_LEPBO</name>